<feature type="region of interest" description="Disordered" evidence="1">
    <location>
        <begin position="1192"/>
        <end position="1227"/>
    </location>
</feature>
<accession>A0AAV0AP41</accession>
<feature type="region of interest" description="Disordered" evidence="1">
    <location>
        <begin position="480"/>
        <end position="502"/>
    </location>
</feature>
<evidence type="ECO:0000256" key="1">
    <source>
        <dbReference type="SAM" id="MobiDB-lite"/>
    </source>
</evidence>
<feature type="region of interest" description="Disordered" evidence="1">
    <location>
        <begin position="1989"/>
        <end position="2035"/>
    </location>
</feature>
<feature type="region of interest" description="Disordered" evidence="1">
    <location>
        <begin position="179"/>
        <end position="202"/>
    </location>
</feature>
<name>A0AAV0AP41_PHAPC</name>
<proteinExistence type="predicted"/>
<dbReference type="Proteomes" id="UP001153365">
    <property type="component" value="Unassembled WGS sequence"/>
</dbReference>
<sequence>MQLEAAAGNSATLTVVPSLTEGPIIAKNSVQLTDDQTRERLIMELADPESRKRSEANPLSSNFRLKKAPGQNFFGRTISPLPESRSKKLKNGRAFNLLPTRKSPTPMISPPTSSPIGITPSDSIKNQNQNETQAAGKKNRFKSSFSLIIPSKALSISSKSDSLLKPSIRDSTRFIDLLLPSGNRKMPPSPPTSIASPTSPITTRKRKAVSFSELCLESSWSVPKHRFYRKISGSLIAPYRYSLSKNQISQSCSLQNDLERCHELRKRPRLSLTTPDSAEDCNLDLSSMENSVQHSKNLLSPLNLKPEIRKKLAQFYYNPPQSQPTSPPALSPTLSTSIVSKRTALSCEAPKMLTADNEDEDGSSAESLSSDDVIASSLLPSNDFSKSDDRLNGLIQVGKSVRRAASFPRYGPSNGGLEYDREFEEDFERETRPILKNMSGKIFIADNVDQATRMNGRPRVSLDPLAPLAHRKAIEAVTSKALSSSTSKHTRSKSQVFSTGSFNNSISSTPDLDNILGSPSKRRRQSRVMGGLDVTEECIERCKIDSLLPFGLSDGLTSCGIENSVDAVEDCLIESVKTCLKTLLASLLPPPKEMRLDPISPLASWKTPVKRKLGQIGILLRSPSEPKDLLPCNLVNQDNSPIDSSIVTKSVPPLNQRLSLYGHISAVSKNPERVAPENAVNVNPPRTPEQSPSRSTSTNQMHQNAVITLREVEDAYVSFHDHFEALFHHWREVKRLDLNEQQAKVALLILDKESSHGLAECFVREIENLCKIDIHQSPTTQQVNNEEQFPVDFNHSSQPTPKSIISNSCQTPSEKPPDFFGSSTSQMRRRVAEIETGQAAMKCISLLWSMPGCVENFEESRTKKLLTHLVQVPDSTILRRRKNLTAIGLFNHVFKSQNLSPLTLMSHSDLILGAISKTLYLSIDRVGDKGRKVINLGIEALQKLATQIPDRMVKKIQLFIDPIFDCLTANDSLALRVQAVKILGILINFSFPGSKSAIQFLPDDDLKSCASGKYKGPRKQKKEDSEKLQKIKREQWRDKLSILALAFYNDKGTHVKWKNLSNQLLNSFNQGEYEWMLSAMGTLTLLLGARLRKLEPTATQSFMPFLGTFLHKEGPLKLLAQQIWDFYFHFMFIWSAENLNVKPDQVWALADTQLFFITQIFKPSYFHSNSPEKASQSCFKINSGSANVVEEASDLRQTSETDNLDGLGEASKAIDNTGSVSKSSGNSTASALELNLPRSQTSITNFLPKFKHEDRQCTLHRSLASFLYASLGFVHQNLKRAYSINVRPDGPQSWLEKVSMSPRFKSLDVIWDKVMAGHLQNILSGPVDDHRSYAIEILTALLKKSLCFPIASKDIQSFWSIDRLLHSHFHNPPLRADSVSEICLESFTRLANESSIKPREIPALDPLWICFRSKKVLSLILISISSMNLIERPEDHRWIYNQDGRRVITEPIKEIWTSFIDAINNCSLPYGDKVRPKISASVENLIETLEELLVGASIKRFDGHGSYEVINPNGAFISPLLLFKQLFLFARQNLANDAIQSALVSFSRINSQKVNIFVRLASFLLGSAVSSEEKTARFLFEEDDWREYEALIEMILNDLINKEQLTEVKFKYMGLAESDDVLKRAVEQLALILQGCSHDRLKFCFGNAVARAVMVAVKRIRDETDLAHVSRVCFLVETCLKATIESKIKNGLKQDFMISFMRFLSECPPGCFNVLIKACQRSIALYLANNKSWERETLYRALLSRLEPNVFEDGVITKEEICSLIVSPIEEHGRYSPSCLVDGFLEYLEHDTIKNFLGDEEIIKKVLKNIQSSPLIKIGINVDFNGGLFHKKIGLADKNNSSINCQENSNNLVYDQKKDSVLVNHQKIGNDILVSSQNSSLRQDLLSSTSSNNSSGCNVNTGTLGIGSNVDNSAIRNRLKQVNNNLIDQDDSLVKSMAEAHMSDFVNPGIKFGRKTRSTAGDCNKELVGSSSKSRQLLLQFNGNFKKNSSIEEKNNGSDSDMIDNLENSTNRSGFNDRAATANGTDGNNLGTSNNNKVILVID</sequence>
<keyword evidence="3" id="KW-1185">Reference proteome</keyword>
<evidence type="ECO:0000313" key="3">
    <source>
        <dbReference type="Proteomes" id="UP001153365"/>
    </source>
</evidence>
<feature type="compositionally biased region" description="Polar residues" evidence="1">
    <location>
        <begin position="1214"/>
        <end position="1227"/>
    </location>
</feature>
<protein>
    <submittedName>
        <fullName evidence="2">Expressed protein</fullName>
    </submittedName>
</protein>
<organism evidence="2 3">
    <name type="scientific">Phakopsora pachyrhizi</name>
    <name type="common">Asian soybean rust disease fungus</name>
    <dbReference type="NCBI Taxonomy" id="170000"/>
    <lineage>
        <taxon>Eukaryota</taxon>
        <taxon>Fungi</taxon>
        <taxon>Dikarya</taxon>
        <taxon>Basidiomycota</taxon>
        <taxon>Pucciniomycotina</taxon>
        <taxon>Pucciniomycetes</taxon>
        <taxon>Pucciniales</taxon>
        <taxon>Phakopsoraceae</taxon>
        <taxon>Phakopsora</taxon>
    </lineage>
</organism>
<gene>
    <name evidence="2" type="ORF">PPACK8108_LOCUS3955</name>
</gene>
<feature type="compositionally biased region" description="Low complexity" evidence="1">
    <location>
        <begin position="192"/>
        <end position="202"/>
    </location>
</feature>
<feature type="compositionally biased region" description="Polar residues" evidence="1">
    <location>
        <begin position="794"/>
        <end position="813"/>
    </location>
</feature>
<reference evidence="2" key="1">
    <citation type="submission" date="2022-06" db="EMBL/GenBank/DDBJ databases">
        <authorList>
            <consortium name="SYNGENTA / RWTH Aachen University"/>
        </authorList>
    </citation>
    <scope>NUCLEOTIDE SEQUENCE</scope>
</reference>
<feature type="region of interest" description="Disordered" evidence="1">
    <location>
        <begin position="794"/>
        <end position="824"/>
    </location>
</feature>
<comment type="caution">
    <text evidence="2">The sequence shown here is derived from an EMBL/GenBank/DDBJ whole genome shotgun (WGS) entry which is preliminary data.</text>
</comment>
<dbReference type="SUPFAM" id="SSF48371">
    <property type="entry name" value="ARM repeat"/>
    <property type="match status" value="1"/>
</dbReference>
<feature type="region of interest" description="Disordered" evidence="1">
    <location>
        <begin position="673"/>
        <end position="700"/>
    </location>
</feature>
<evidence type="ECO:0000313" key="2">
    <source>
        <dbReference type="EMBL" id="CAH7669347.1"/>
    </source>
</evidence>
<dbReference type="InterPro" id="IPR016024">
    <property type="entry name" value="ARM-type_fold"/>
</dbReference>
<feature type="compositionally biased region" description="Polar residues" evidence="1">
    <location>
        <begin position="2022"/>
        <end position="2035"/>
    </location>
</feature>
<dbReference type="EMBL" id="CALTRL010000705">
    <property type="protein sequence ID" value="CAH7669347.1"/>
    <property type="molecule type" value="Genomic_DNA"/>
</dbReference>
<feature type="compositionally biased region" description="Polar residues" evidence="1">
    <location>
        <begin position="688"/>
        <end position="700"/>
    </location>
</feature>
<feature type="region of interest" description="Disordered" evidence="1">
    <location>
        <begin position="508"/>
        <end position="527"/>
    </location>
</feature>